<feature type="compositionally biased region" description="Low complexity" evidence="1">
    <location>
        <begin position="85"/>
        <end position="108"/>
    </location>
</feature>
<dbReference type="InterPro" id="IPR006597">
    <property type="entry name" value="Sel1-like"/>
</dbReference>
<dbReference type="GO" id="GO:0032153">
    <property type="term" value="C:cell division site"/>
    <property type="evidence" value="ECO:0007669"/>
    <property type="project" value="TreeGrafter"/>
</dbReference>
<feature type="region of interest" description="Disordered" evidence="1">
    <location>
        <begin position="374"/>
        <end position="396"/>
    </location>
</feature>
<reference evidence="2" key="1">
    <citation type="journal article" date="2021" name="Mol. Plant Microbe Interact.">
        <title>Complete Genome Sequence of the Plant-Pathogenic Fungus Colletotrichum lupini.</title>
        <authorList>
            <person name="Baroncelli R."/>
            <person name="Pensec F."/>
            <person name="Da Lio D."/>
            <person name="Boufleur T."/>
            <person name="Vicente I."/>
            <person name="Sarrocco S."/>
            <person name="Picot A."/>
            <person name="Baraldi E."/>
            <person name="Sukno S."/>
            <person name="Thon M."/>
            <person name="Le Floch G."/>
        </authorList>
    </citation>
    <scope>NUCLEOTIDE SEQUENCE</scope>
    <source>
        <strain evidence="2">IMI 504893</strain>
    </source>
</reference>
<accession>A0A9Q8SN34</accession>
<evidence type="ECO:0000313" key="3">
    <source>
        <dbReference type="Proteomes" id="UP000830671"/>
    </source>
</evidence>
<dbReference type="AlphaFoldDB" id="A0A9Q8SN34"/>
<dbReference type="Gene3D" id="1.25.40.10">
    <property type="entry name" value="Tetratricopeptide repeat domain"/>
    <property type="match status" value="1"/>
</dbReference>
<keyword evidence="3" id="KW-1185">Reference proteome</keyword>
<feature type="region of interest" description="Disordered" evidence="1">
    <location>
        <begin position="161"/>
        <end position="190"/>
    </location>
</feature>
<dbReference type="PANTHER" id="PTHR43628:SF1">
    <property type="entry name" value="CHITIN SYNTHASE REGULATORY FACTOR 2-RELATED"/>
    <property type="match status" value="1"/>
</dbReference>
<dbReference type="SMART" id="SM00671">
    <property type="entry name" value="SEL1"/>
    <property type="match status" value="2"/>
</dbReference>
<name>A0A9Q8SN34_9PEZI</name>
<dbReference type="InterPro" id="IPR052945">
    <property type="entry name" value="Mitotic_Regulator"/>
</dbReference>
<dbReference type="GO" id="GO:0010972">
    <property type="term" value="P:negative regulation of G2/M transition of mitotic cell cycle"/>
    <property type="evidence" value="ECO:0007669"/>
    <property type="project" value="TreeGrafter"/>
</dbReference>
<proteinExistence type="predicted"/>
<protein>
    <recommendedName>
        <fullName evidence="4">Protein DSF2</fullName>
    </recommendedName>
</protein>
<feature type="compositionally biased region" description="Low complexity" evidence="1">
    <location>
        <begin position="374"/>
        <end position="383"/>
    </location>
</feature>
<evidence type="ECO:0000313" key="2">
    <source>
        <dbReference type="EMBL" id="UQC80278.1"/>
    </source>
</evidence>
<dbReference type="Proteomes" id="UP000830671">
    <property type="component" value="Chromosome 3"/>
</dbReference>
<gene>
    <name evidence="2" type="ORF">CLUP02_05760</name>
</gene>
<dbReference type="RefSeq" id="XP_049141909.1">
    <property type="nucleotide sequence ID" value="XM_049284766.1"/>
</dbReference>
<feature type="compositionally biased region" description="Basic and acidic residues" evidence="1">
    <location>
        <begin position="1"/>
        <end position="25"/>
    </location>
</feature>
<dbReference type="PANTHER" id="PTHR43628">
    <property type="entry name" value="ACTIVATOR OF C KINASE PROTEIN 1-RELATED"/>
    <property type="match status" value="1"/>
</dbReference>
<dbReference type="KEGG" id="clup:CLUP02_05760"/>
<sequence>MGIRDVLKKKEKLDNGEHSSKDAVDRLAAPEFKFIRSDTHTQEVIHPPSGPPGFDDGKEHYLNPNGNDGGSGQKPRRSLDVFFGNSRSRSASASSQASSTSNSHSNNNGKIGRRLSERLHLSRSPASSENVPQNLPDIVTTAEGGEGDELQWEKRATMLASANKSRPATPLANAAGGGGDMTRGRTQGAAVSSPAIDEDIQEAIRLHEAGDFENSTAMFARLADPKGANNTLSQFLYGLSLRCHDTWAIWTDLLTGFDRHGWGCEPDPEGAIKYLSAAASNAATVEQMALKAGLKKGGAAKGELVLAIFELANSFRHGWGTAKDPIAAKQYYETAANLGDTDAMNEVAWCYVEGFGCKKDKNLVFRGSQHQLQQPQQPASVQVGHQYGDPKRRPQTGTRAGRMLNFAAARYYRLAEKNGNKTLGNSWLPRHCFTLPSLQNVGARPVIQTWMTVSFPGAARGYLPLQALLRYAAFPRAPAKTRCCFPRLRFHHPVWPEFLCDTQRLTTRKLNRIWKEKYDPDAGDKKKK</sequence>
<feature type="region of interest" description="Disordered" evidence="1">
    <location>
        <begin position="1"/>
        <end position="146"/>
    </location>
</feature>
<dbReference type="SUPFAM" id="SSF81901">
    <property type="entry name" value="HCP-like"/>
    <property type="match status" value="1"/>
</dbReference>
<dbReference type="InterPro" id="IPR011990">
    <property type="entry name" value="TPR-like_helical_dom_sf"/>
</dbReference>
<organism evidence="2 3">
    <name type="scientific">Colletotrichum lupini</name>
    <dbReference type="NCBI Taxonomy" id="145971"/>
    <lineage>
        <taxon>Eukaryota</taxon>
        <taxon>Fungi</taxon>
        <taxon>Dikarya</taxon>
        <taxon>Ascomycota</taxon>
        <taxon>Pezizomycotina</taxon>
        <taxon>Sordariomycetes</taxon>
        <taxon>Hypocreomycetidae</taxon>
        <taxon>Glomerellales</taxon>
        <taxon>Glomerellaceae</taxon>
        <taxon>Colletotrichum</taxon>
        <taxon>Colletotrichum acutatum species complex</taxon>
    </lineage>
</organism>
<evidence type="ECO:0008006" key="4">
    <source>
        <dbReference type="Google" id="ProtNLM"/>
    </source>
</evidence>
<dbReference type="Pfam" id="PF08238">
    <property type="entry name" value="Sel1"/>
    <property type="match status" value="3"/>
</dbReference>
<dbReference type="GeneID" id="73339776"/>
<dbReference type="EMBL" id="CP019475">
    <property type="protein sequence ID" value="UQC80278.1"/>
    <property type="molecule type" value="Genomic_DNA"/>
</dbReference>
<feature type="compositionally biased region" description="Basic and acidic residues" evidence="1">
    <location>
        <begin position="33"/>
        <end position="43"/>
    </location>
</feature>
<evidence type="ECO:0000256" key="1">
    <source>
        <dbReference type="SAM" id="MobiDB-lite"/>
    </source>
</evidence>